<dbReference type="AlphaFoldDB" id="A0A2G9UU22"/>
<gene>
    <name evidence="1" type="ORF">TELCIR_04290</name>
</gene>
<dbReference type="Gene3D" id="1.10.8.60">
    <property type="match status" value="1"/>
</dbReference>
<organism evidence="1 2">
    <name type="scientific">Teladorsagia circumcincta</name>
    <name type="common">Brown stomach worm</name>
    <name type="synonym">Ostertagia circumcincta</name>
    <dbReference type="NCBI Taxonomy" id="45464"/>
    <lineage>
        <taxon>Eukaryota</taxon>
        <taxon>Metazoa</taxon>
        <taxon>Ecdysozoa</taxon>
        <taxon>Nematoda</taxon>
        <taxon>Chromadorea</taxon>
        <taxon>Rhabditida</taxon>
        <taxon>Rhabditina</taxon>
        <taxon>Rhabditomorpha</taxon>
        <taxon>Strongyloidea</taxon>
        <taxon>Trichostrongylidae</taxon>
        <taxon>Teladorsagia</taxon>
    </lineage>
</organism>
<accession>A0A2G9UU22</accession>
<dbReference type="Proteomes" id="UP000230423">
    <property type="component" value="Unassembled WGS sequence"/>
</dbReference>
<sequence length="119" mass="13511">MFCHAVLAVPSSHSRQITICQKNDRADILKVLLRSVNHDPTVLCDEWASRTDGWTGVDLKALITNAQFDAMRNSSLDQQREDVAIRNVNVERAFNEFSPIRRVEQNRSGVGRKLRYGDA</sequence>
<reference evidence="1 2" key="1">
    <citation type="submission" date="2015-09" db="EMBL/GenBank/DDBJ databases">
        <title>Draft genome of the parasitic nematode Teladorsagia circumcincta isolate WARC Sus (inbred).</title>
        <authorList>
            <person name="Mitreva M."/>
        </authorList>
    </citation>
    <scope>NUCLEOTIDE SEQUENCE [LARGE SCALE GENOMIC DNA]</scope>
    <source>
        <strain evidence="1 2">S</strain>
    </source>
</reference>
<evidence type="ECO:0000313" key="1">
    <source>
        <dbReference type="EMBL" id="PIO73731.1"/>
    </source>
</evidence>
<dbReference type="EMBL" id="KZ345396">
    <property type="protein sequence ID" value="PIO73731.1"/>
    <property type="molecule type" value="Genomic_DNA"/>
</dbReference>
<evidence type="ECO:0000313" key="2">
    <source>
        <dbReference type="Proteomes" id="UP000230423"/>
    </source>
</evidence>
<keyword evidence="2" id="KW-1185">Reference proteome</keyword>
<proteinExistence type="predicted"/>
<protein>
    <recommendedName>
        <fullName evidence="3">AAA ATPase AAA+ lid domain-containing protein</fullName>
    </recommendedName>
</protein>
<evidence type="ECO:0008006" key="3">
    <source>
        <dbReference type="Google" id="ProtNLM"/>
    </source>
</evidence>
<name>A0A2G9UU22_TELCI</name>